<accession>A0A0R2UDI9</accession>
<dbReference type="GO" id="GO:0006081">
    <property type="term" value="P:aldehyde metabolic process"/>
    <property type="evidence" value="ECO:0007669"/>
    <property type="project" value="InterPro"/>
</dbReference>
<evidence type="ECO:0000313" key="9">
    <source>
        <dbReference type="Proteomes" id="UP000051027"/>
    </source>
</evidence>
<evidence type="ECO:0000256" key="3">
    <source>
        <dbReference type="PIRNR" id="PIRNR036492"/>
    </source>
</evidence>
<reference evidence="8 9" key="1">
    <citation type="submission" date="2015-10" db="EMBL/GenBank/DDBJ databases">
        <title>Metagenome-Assembled Genomes uncover a global brackish microbiome.</title>
        <authorList>
            <person name="Hugerth L.W."/>
            <person name="Larsson J."/>
            <person name="Alneberg J."/>
            <person name="Lindh M.V."/>
            <person name="Legrand C."/>
            <person name="Pinhassi J."/>
            <person name="Andersson A.F."/>
        </authorList>
    </citation>
    <scope>NUCLEOTIDE SEQUENCE [LARGE SCALE GENOMIC DNA]</scope>
    <source>
        <strain evidence="8">BACL1 MAG-120820-bin45</strain>
    </source>
</reference>
<dbReference type="Proteomes" id="UP000051027">
    <property type="component" value="Unassembled WGS sequence"/>
</dbReference>
<dbReference type="PIRSF" id="PIRSF036492">
    <property type="entry name" value="ALDH"/>
    <property type="match status" value="1"/>
</dbReference>
<evidence type="ECO:0000256" key="6">
    <source>
        <dbReference type="RuleBase" id="RU003345"/>
    </source>
</evidence>
<comment type="caution">
    <text evidence="8">The sequence shown here is derived from an EMBL/GenBank/DDBJ whole genome shotgun (WGS) entry which is preliminary data.</text>
</comment>
<dbReference type="Gene3D" id="3.40.309.10">
    <property type="entry name" value="Aldehyde Dehydrogenase, Chain A, domain 2"/>
    <property type="match status" value="1"/>
</dbReference>
<dbReference type="Pfam" id="PF00171">
    <property type="entry name" value="Aldedh"/>
    <property type="match status" value="1"/>
</dbReference>
<dbReference type="InterPro" id="IPR016163">
    <property type="entry name" value="Ald_DH_C"/>
</dbReference>
<feature type="active site" evidence="4 5">
    <location>
        <position position="246"/>
    </location>
</feature>
<dbReference type="SUPFAM" id="SSF53720">
    <property type="entry name" value="ALDH-like"/>
    <property type="match status" value="1"/>
</dbReference>
<dbReference type="InterPro" id="IPR016161">
    <property type="entry name" value="Ald_DH/histidinol_DH"/>
</dbReference>
<dbReference type="InterPro" id="IPR016162">
    <property type="entry name" value="Ald_DH_N"/>
</dbReference>
<gene>
    <name evidence="8" type="ORF">ABS10_01470</name>
</gene>
<evidence type="ECO:0000256" key="2">
    <source>
        <dbReference type="ARBA" id="ARBA00023002"/>
    </source>
</evidence>
<dbReference type="AlphaFoldDB" id="A0A0R2UDI9"/>
<evidence type="ECO:0000256" key="5">
    <source>
        <dbReference type="PROSITE-ProRule" id="PRU10007"/>
    </source>
</evidence>
<dbReference type="PROSITE" id="PS00687">
    <property type="entry name" value="ALDEHYDE_DEHYDR_GLU"/>
    <property type="match status" value="1"/>
</dbReference>
<feature type="domain" description="Aldehyde dehydrogenase" evidence="7">
    <location>
        <begin position="12"/>
        <end position="465"/>
    </location>
</feature>
<dbReference type="PANTHER" id="PTHR11699">
    <property type="entry name" value="ALDEHYDE DEHYDROGENASE-RELATED"/>
    <property type="match status" value="1"/>
</dbReference>
<sequence length="508" mass="55035">MAIFSISQSESGQKQLSLQSPVDLSHIDTYDCATKEDIAQVMTNAKIAQAQWKKTSLKDRAALIHRVADVVIQQQDLIMEVVMRETGKPIQEAMSMEVFSAVDSLVFYANRAEKWLSNKKIKMHGPMKFLKKTIITYKPRGVVAVITPWNGPFILSINPVIQAILCGNSVVVKPSEVTPMSGALVQEIFALADAPMHLVQTLIGDGETGAELINQGPDKVSFTGSVATGKKIAAKCGEMLIPFSLELGGKDAMIVCSDADIKDAASGAVMGSCMNAGQYCCGTERIYVMADIYDEFVKEVVSITKSLIQTNDCKGDVGPTFWDKQIDIIEDHVNDAIAKGAKVLAGGKRNPAFKGLYFEPTVLVEVTHEMKIMKDETFGPIISIMKVESEDEALMLANQSHFGLNGNVWTKDLIKGQKIASSMETGACSVNDMAMSYGVNEVPFGGVKNSGLGVVNGKEGLLGYAHAMPIIIGKKSASAYPYTDKSLEQLKGALKIFWGNKLVRKIFG</sequence>
<dbReference type="EMBL" id="LICS01000032">
    <property type="protein sequence ID" value="KRO95419.1"/>
    <property type="molecule type" value="Genomic_DNA"/>
</dbReference>
<evidence type="ECO:0000256" key="4">
    <source>
        <dbReference type="PIRSR" id="PIRSR036492-1"/>
    </source>
</evidence>
<dbReference type="GO" id="GO:0016620">
    <property type="term" value="F:oxidoreductase activity, acting on the aldehyde or oxo group of donors, NAD or NADP as acceptor"/>
    <property type="evidence" value="ECO:0007669"/>
    <property type="project" value="InterPro"/>
</dbReference>
<comment type="similarity">
    <text evidence="1 3 6">Belongs to the aldehyde dehydrogenase family.</text>
</comment>
<dbReference type="STRING" id="1655612.ABS10_01470"/>
<organism evidence="8 9">
    <name type="scientific">SAR86 cluster bacterium BACL1 MAG-120820-bin45</name>
    <dbReference type="NCBI Taxonomy" id="1655612"/>
    <lineage>
        <taxon>Bacteria</taxon>
        <taxon>Pseudomonadati</taxon>
        <taxon>Pseudomonadota</taxon>
        <taxon>Gammaproteobacteria</taxon>
        <taxon>SAR86 cluster</taxon>
    </lineage>
</organism>
<evidence type="ECO:0000256" key="1">
    <source>
        <dbReference type="ARBA" id="ARBA00009986"/>
    </source>
</evidence>
<protein>
    <recommendedName>
        <fullName evidence="3">Aldehyde dehydrogenase</fullName>
    </recommendedName>
</protein>
<evidence type="ECO:0000259" key="7">
    <source>
        <dbReference type="Pfam" id="PF00171"/>
    </source>
</evidence>
<dbReference type="InterPro" id="IPR015590">
    <property type="entry name" value="Aldehyde_DH_dom"/>
</dbReference>
<dbReference type="InterPro" id="IPR012394">
    <property type="entry name" value="Aldehyde_DH_NAD(P)"/>
</dbReference>
<evidence type="ECO:0000313" key="8">
    <source>
        <dbReference type="EMBL" id="KRO95419.1"/>
    </source>
</evidence>
<name>A0A0R2UDI9_9GAMM</name>
<dbReference type="CDD" id="cd07099">
    <property type="entry name" value="ALDH_DDALDH"/>
    <property type="match status" value="1"/>
</dbReference>
<dbReference type="Gene3D" id="3.40.605.10">
    <property type="entry name" value="Aldehyde Dehydrogenase, Chain A, domain 1"/>
    <property type="match status" value="1"/>
</dbReference>
<feature type="active site" evidence="4">
    <location>
        <position position="280"/>
    </location>
</feature>
<keyword evidence="2 3" id="KW-0560">Oxidoreductase</keyword>
<dbReference type="FunFam" id="3.40.309.10:FF:000009">
    <property type="entry name" value="Aldehyde dehydrogenase A"/>
    <property type="match status" value="1"/>
</dbReference>
<proteinExistence type="inferred from homology"/>
<dbReference type="InterPro" id="IPR029510">
    <property type="entry name" value="Ald_DH_CS_GLU"/>
</dbReference>